<dbReference type="SMART" id="SM00969">
    <property type="entry name" value="SOCS_box"/>
    <property type="match status" value="1"/>
</dbReference>
<dbReference type="Pfam" id="PF12796">
    <property type="entry name" value="Ank_2"/>
    <property type="match status" value="2"/>
</dbReference>
<dbReference type="SUPFAM" id="SSF158235">
    <property type="entry name" value="SOCS box-like"/>
    <property type="match status" value="1"/>
</dbReference>
<dbReference type="KEGG" id="aplc:110976114"/>
<feature type="domain" description="SOCS box" evidence="5">
    <location>
        <begin position="391"/>
        <end position="440"/>
    </location>
</feature>
<evidence type="ECO:0000256" key="4">
    <source>
        <dbReference type="SAM" id="MobiDB-lite"/>
    </source>
</evidence>
<organism evidence="6 7">
    <name type="scientific">Acanthaster planci</name>
    <name type="common">Crown-of-thorns starfish</name>
    <dbReference type="NCBI Taxonomy" id="133434"/>
    <lineage>
        <taxon>Eukaryota</taxon>
        <taxon>Metazoa</taxon>
        <taxon>Echinodermata</taxon>
        <taxon>Eleutherozoa</taxon>
        <taxon>Asterozoa</taxon>
        <taxon>Asteroidea</taxon>
        <taxon>Valvatacea</taxon>
        <taxon>Valvatida</taxon>
        <taxon>Acanthasteridae</taxon>
        <taxon>Acanthaster</taxon>
    </lineage>
</organism>
<dbReference type="Gene3D" id="1.25.40.20">
    <property type="entry name" value="Ankyrin repeat-containing domain"/>
    <property type="match status" value="3"/>
</dbReference>
<proteinExistence type="predicted"/>
<dbReference type="CDD" id="cd03587">
    <property type="entry name" value="SOCS"/>
    <property type="match status" value="1"/>
</dbReference>
<feature type="repeat" description="ANK" evidence="3">
    <location>
        <begin position="193"/>
        <end position="225"/>
    </location>
</feature>
<evidence type="ECO:0000256" key="1">
    <source>
        <dbReference type="ARBA" id="ARBA00022737"/>
    </source>
</evidence>
<keyword evidence="2 3" id="KW-0040">ANK repeat</keyword>
<protein>
    <submittedName>
        <fullName evidence="7">Ankyrin repeat domain-containing protein 61-like</fullName>
    </submittedName>
</protein>
<dbReference type="PROSITE" id="PS50225">
    <property type="entry name" value="SOCS"/>
    <property type="match status" value="1"/>
</dbReference>
<dbReference type="PANTHER" id="PTHR24189">
    <property type="entry name" value="MYOTROPHIN"/>
    <property type="match status" value="1"/>
</dbReference>
<gene>
    <name evidence="7" type="primary">LOC110976114</name>
</gene>
<dbReference type="OrthoDB" id="1661883at2759"/>
<keyword evidence="6" id="KW-1185">Reference proteome</keyword>
<evidence type="ECO:0000259" key="5">
    <source>
        <dbReference type="PROSITE" id="PS50225"/>
    </source>
</evidence>
<sequence>MESLLGMIWPSRRSSPSADWRGMTNAGRRNPTHQERVSSVGDLEKLAELQHYIVTGDLSAFKKSLGRLSSSADVLYPSRWVIRPTLALFNAQGRHSQRLPASVCLIHVAASRGRHDMLEALLSAGASPNVLDSNGESALHHAATNPGTFRALQFHSYADHSRLVARWTSGSHRCVELLCSVPGIDLNIPSRLDRATPLHRACEAGRHASVSVLLAHGADPNVLNAFGETPAAMALIAGHEHVFRLFLELGIIFGSLDAIPYILHTSVNAYTESPSQDKFNIIQEILRHNGDLNKQDQLGNTPLHYAAAGSLVDYHLISTLLARGSDADVKNKMGRTPLVEFFFSHQIHTNNTNIKSVVLLASYMTTTPVIPAGQCVADNVHSGMWSPLYRKITEIIRVMSRKAPSLRHLCRQALRRAVRPHRLGDPAVVHDLPLPKALRDEVASRVDPESYSGHLVDYLLEQREFSQLDFLNSVSRDIRQYD</sequence>
<accession>A0A8B7XVC8</accession>
<keyword evidence="1" id="KW-0677">Repeat</keyword>
<evidence type="ECO:0000256" key="3">
    <source>
        <dbReference type="PROSITE-ProRule" id="PRU00023"/>
    </source>
</evidence>
<evidence type="ECO:0000313" key="6">
    <source>
        <dbReference type="Proteomes" id="UP000694845"/>
    </source>
</evidence>
<dbReference type="Proteomes" id="UP000694845">
    <property type="component" value="Unplaced"/>
</dbReference>
<dbReference type="Pfam" id="PF07525">
    <property type="entry name" value="SOCS_box"/>
    <property type="match status" value="1"/>
</dbReference>
<dbReference type="PROSITE" id="PS50088">
    <property type="entry name" value="ANK_REPEAT"/>
    <property type="match status" value="3"/>
</dbReference>
<reference evidence="7" key="1">
    <citation type="submission" date="2025-08" db="UniProtKB">
        <authorList>
            <consortium name="RefSeq"/>
        </authorList>
    </citation>
    <scope>IDENTIFICATION</scope>
</reference>
<dbReference type="SUPFAM" id="SSF48403">
    <property type="entry name" value="Ankyrin repeat"/>
    <property type="match status" value="1"/>
</dbReference>
<dbReference type="OMA" id="LIAGHEH"/>
<dbReference type="RefSeq" id="XP_022084818.1">
    <property type="nucleotide sequence ID" value="XM_022229126.1"/>
</dbReference>
<dbReference type="AlphaFoldDB" id="A0A8B7XVC8"/>
<dbReference type="Pfam" id="PF13637">
    <property type="entry name" value="Ank_4"/>
    <property type="match status" value="1"/>
</dbReference>
<dbReference type="InterPro" id="IPR001496">
    <property type="entry name" value="SOCS_box"/>
</dbReference>
<evidence type="ECO:0000313" key="7">
    <source>
        <dbReference type="RefSeq" id="XP_022084818.1"/>
    </source>
</evidence>
<dbReference type="GO" id="GO:0035556">
    <property type="term" value="P:intracellular signal transduction"/>
    <property type="evidence" value="ECO:0007669"/>
    <property type="project" value="InterPro"/>
</dbReference>
<dbReference type="InterPro" id="IPR002110">
    <property type="entry name" value="Ankyrin_rpt"/>
</dbReference>
<dbReference type="InterPro" id="IPR036770">
    <property type="entry name" value="Ankyrin_rpt-contain_sf"/>
</dbReference>
<dbReference type="GeneID" id="110976114"/>
<dbReference type="PROSITE" id="PS50297">
    <property type="entry name" value="ANK_REP_REGION"/>
    <property type="match status" value="3"/>
</dbReference>
<dbReference type="SMART" id="SM00248">
    <property type="entry name" value="ANK"/>
    <property type="match status" value="6"/>
</dbReference>
<dbReference type="Gene3D" id="1.10.750.20">
    <property type="entry name" value="SOCS box"/>
    <property type="match status" value="1"/>
</dbReference>
<feature type="region of interest" description="Disordered" evidence="4">
    <location>
        <begin position="1"/>
        <end position="32"/>
    </location>
</feature>
<evidence type="ECO:0000256" key="2">
    <source>
        <dbReference type="ARBA" id="ARBA00023043"/>
    </source>
</evidence>
<feature type="repeat" description="ANK" evidence="3">
    <location>
        <begin position="106"/>
        <end position="133"/>
    </location>
</feature>
<dbReference type="InterPro" id="IPR036036">
    <property type="entry name" value="SOCS_box-like_dom_sf"/>
</dbReference>
<feature type="repeat" description="ANK" evidence="3">
    <location>
        <begin position="298"/>
        <end position="332"/>
    </location>
</feature>
<dbReference type="InterPro" id="IPR050745">
    <property type="entry name" value="Multifunctional_regulatory"/>
</dbReference>
<name>A0A8B7XVC8_ACAPL</name>